<comment type="similarity">
    <text evidence="11">Belongs to the DapA family.</text>
</comment>
<evidence type="ECO:0000256" key="12">
    <source>
        <dbReference type="PIRSR" id="PIRSR001365-1"/>
    </source>
</evidence>
<dbReference type="SUPFAM" id="SSF51569">
    <property type="entry name" value="Aldolase"/>
    <property type="match status" value="1"/>
</dbReference>
<evidence type="ECO:0000313" key="15">
    <source>
        <dbReference type="EMBL" id="MBX8643442.1"/>
    </source>
</evidence>
<dbReference type="UniPathway" id="UPA00034">
    <property type="reaction ID" value="UER00017"/>
</dbReference>
<keyword evidence="4 11" id="KW-0963">Cytoplasm</keyword>
<dbReference type="PROSITE" id="PS00666">
    <property type="entry name" value="DHDPS_2"/>
    <property type="match status" value="1"/>
</dbReference>
<dbReference type="AlphaFoldDB" id="A0A8J7YST1"/>
<comment type="caution">
    <text evidence="11">Lacks conserved residue(s) required for the propagation of feature annotation.</text>
</comment>
<dbReference type="InterPro" id="IPR002220">
    <property type="entry name" value="DapA-like"/>
</dbReference>
<dbReference type="Gene3D" id="3.20.20.70">
    <property type="entry name" value="Aldolase class I"/>
    <property type="match status" value="1"/>
</dbReference>
<dbReference type="PANTHER" id="PTHR12128">
    <property type="entry name" value="DIHYDRODIPICOLINATE SYNTHASE"/>
    <property type="match status" value="1"/>
</dbReference>
<dbReference type="CDD" id="cd00950">
    <property type="entry name" value="DHDPS"/>
    <property type="match status" value="1"/>
</dbReference>
<dbReference type="PIRSF" id="PIRSF001365">
    <property type="entry name" value="DHDPS"/>
    <property type="match status" value="1"/>
</dbReference>
<proteinExistence type="inferred from homology"/>
<dbReference type="InterPro" id="IPR013785">
    <property type="entry name" value="Aldolase_TIM"/>
</dbReference>
<dbReference type="EMBL" id="JAHEAC010000007">
    <property type="protein sequence ID" value="MBX8643442.1"/>
    <property type="molecule type" value="Genomic_DNA"/>
</dbReference>
<gene>
    <name evidence="11 15" type="primary">dapA</name>
    <name evidence="14" type="ORF">J9259_03215</name>
    <name evidence="15" type="ORF">KIY12_01750</name>
</gene>
<comment type="catalytic activity">
    <reaction evidence="10 11">
        <text>L-aspartate 4-semialdehyde + pyruvate = (2S,4S)-4-hydroxy-2,3,4,5-tetrahydrodipicolinate + H2O + H(+)</text>
        <dbReference type="Rhea" id="RHEA:34171"/>
        <dbReference type="ChEBI" id="CHEBI:15361"/>
        <dbReference type="ChEBI" id="CHEBI:15377"/>
        <dbReference type="ChEBI" id="CHEBI:15378"/>
        <dbReference type="ChEBI" id="CHEBI:67139"/>
        <dbReference type="ChEBI" id="CHEBI:537519"/>
        <dbReference type="EC" id="4.3.3.7"/>
    </reaction>
</comment>
<evidence type="ECO:0000256" key="11">
    <source>
        <dbReference type="HAMAP-Rule" id="MF_00418"/>
    </source>
</evidence>
<evidence type="ECO:0000313" key="16">
    <source>
        <dbReference type="Proteomes" id="UP000750197"/>
    </source>
</evidence>
<dbReference type="PANTHER" id="PTHR12128:SF66">
    <property type="entry name" value="4-HYDROXY-2-OXOGLUTARATE ALDOLASE, MITOCHONDRIAL"/>
    <property type="match status" value="1"/>
</dbReference>
<dbReference type="GO" id="GO:0009089">
    <property type="term" value="P:lysine biosynthetic process via diaminopimelate"/>
    <property type="evidence" value="ECO:0007669"/>
    <property type="project" value="UniProtKB-UniRule"/>
</dbReference>
<comment type="subunit">
    <text evidence="11">Homotetramer; dimer of dimers.</text>
</comment>
<evidence type="ECO:0000256" key="2">
    <source>
        <dbReference type="ARBA" id="ARBA00005120"/>
    </source>
</evidence>
<dbReference type="InterPro" id="IPR020625">
    <property type="entry name" value="Schiff_base-form_aldolases_AS"/>
</dbReference>
<dbReference type="Proteomes" id="UP000750197">
    <property type="component" value="Unassembled WGS sequence"/>
</dbReference>
<name>A0A8J7YST1_9ARCH</name>
<evidence type="ECO:0000256" key="10">
    <source>
        <dbReference type="ARBA" id="ARBA00047836"/>
    </source>
</evidence>
<dbReference type="PRINTS" id="PR00146">
    <property type="entry name" value="DHPICSNTHASE"/>
</dbReference>
<sequence length="301" mass="32824">MKTEIRGSVVPLITPFRDDLSIDFECLARLIDWHVREGTHCISVAGTTGEPSSLSIEEREKLFEKAIECVDGRVPFVAGTGTNNLEDTLRLTRKAEGLGADAALVIAPYYVKPSQEGLFRYFSKIASSVSIRIILYNIPGRAAVNIEPETVGRLAEEYGNVYGIKESIRDLDHVTAVLSLCGRDFKVYSGIESLCFPMLAIGGAGHFSATANILPREVAGIYDLTVAGRWGEAADMHFRLFPFNDAVFWETNPVPIKAAMSIMGLSGASVRPPLSSLSDENMQRMRKLLSEHLPASTGAGK</sequence>
<dbReference type="NCBIfam" id="TIGR00674">
    <property type="entry name" value="dapA"/>
    <property type="match status" value="1"/>
</dbReference>
<keyword evidence="6 11" id="KW-0220">Diaminopimelate biosynthesis</keyword>
<keyword evidence="7 11" id="KW-0457">Lysine biosynthesis</keyword>
<feature type="binding site" evidence="11 13">
    <location>
        <position position="48"/>
    </location>
    <ligand>
        <name>pyruvate</name>
        <dbReference type="ChEBI" id="CHEBI:15361"/>
    </ligand>
</feature>
<feature type="site" description="Part of a proton relay during catalysis" evidence="11">
    <location>
        <position position="47"/>
    </location>
</feature>
<comment type="caution">
    <text evidence="15">The sequence shown here is derived from an EMBL/GenBank/DDBJ whole genome shotgun (WGS) entry which is preliminary data.</text>
</comment>
<evidence type="ECO:0000256" key="6">
    <source>
        <dbReference type="ARBA" id="ARBA00022915"/>
    </source>
</evidence>
<feature type="active site" description="Proton donor/acceptor" evidence="11 12">
    <location>
        <position position="136"/>
    </location>
</feature>
<dbReference type="EMBL" id="JAGVSJ010000005">
    <property type="protein sequence ID" value="MBX8631517.1"/>
    <property type="molecule type" value="Genomic_DNA"/>
</dbReference>
<dbReference type="GO" id="GO:0019877">
    <property type="term" value="P:diaminopimelate biosynthetic process"/>
    <property type="evidence" value="ECO:0007669"/>
    <property type="project" value="UniProtKB-UniRule"/>
</dbReference>
<comment type="pathway">
    <text evidence="2 11">Amino-acid biosynthesis; L-lysine biosynthesis via DAP pathway; (S)-tetrahydrodipicolinate from L-aspartate: step 3/4.</text>
</comment>
<dbReference type="GO" id="GO:0005737">
    <property type="term" value="C:cytoplasm"/>
    <property type="evidence" value="ECO:0007669"/>
    <property type="project" value="UniProtKB-SubCell"/>
</dbReference>
<dbReference type="HAMAP" id="MF_00418">
    <property type="entry name" value="DapA"/>
    <property type="match status" value="1"/>
</dbReference>
<dbReference type="SMART" id="SM01130">
    <property type="entry name" value="DHDPS"/>
    <property type="match status" value="1"/>
</dbReference>
<keyword evidence="5 11" id="KW-0028">Amino-acid biosynthesis</keyword>
<keyword evidence="9 11" id="KW-0704">Schiff base</keyword>
<evidence type="ECO:0000256" key="7">
    <source>
        <dbReference type="ARBA" id="ARBA00023154"/>
    </source>
</evidence>
<protein>
    <recommendedName>
        <fullName evidence="3 11">4-hydroxy-tetrahydrodipicolinate synthase</fullName>
        <shortName evidence="11">HTPA synthase</shortName>
        <ecNumber evidence="3 11">4.3.3.7</ecNumber>
    </recommendedName>
</protein>
<dbReference type="Pfam" id="PF00701">
    <property type="entry name" value="DHDPS"/>
    <property type="match status" value="1"/>
</dbReference>
<evidence type="ECO:0000256" key="13">
    <source>
        <dbReference type="PIRSR" id="PIRSR001365-2"/>
    </source>
</evidence>
<evidence type="ECO:0000256" key="3">
    <source>
        <dbReference type="ARBA" id="ARBA00012086"/>
    </source>
</evidence>
<evidence type="ECO:0000256" key="4">
    <source>
        <dbReference type="ARBA" id="ARBA00022490"/>
    </source>
</evidence>
<dbReference type="GO" id="GO:0008840">
    <property type="term" value="F:4-hydroxy-tetrahydrodipicolinate synthase activity"/>
    <property type="evidence" value="ECO:0007669"/>
    <property type="project" value="UniProtKB-UniRule"/>
</dbReference>
<comment type="function">
    <text evidence="1 11">Catalyzes the condensation of (S)-aspartate-beta-semialdehyde [(S)-ASA] and pyruvate to 4-hydroxy-tetrahydrodipicolinate (HTPA).</text>
</comment>
<organism evidence="15 16">
    <name type="scientific">Candidatus Sysuiplasma superficiale</name>
    <dbReference type="NCBI Taxonomy" id="2823368"/>
    <lineage>
        <taxon>Archaea</taxon>
        <taxon>Methanobacteriati</taxon>
        <taxon>Thermoplasmatota</taxon>
        <taxon>Thermoplasmata</taxon>
        <taxon>Candidatus Sysuiplasmatales</taxon>
        <taxon>Candidatus Sysuiplasmataceae</taxon>
        <taxon>Candidatus Sysuiplasma</taxon>
    </lineage>
</organism>
<dbReference type="InterPro" id="IPR005263">
    <property type="entry name" value="DapA"/>
</dbReference>
<feature type="active site" description="Schiff-base intermediate with substrate" evidence="11 12">
    <location>
        <position position="165"/>
    </location>
</feature>
<reference evidence="15" key="1">
    <citation type="submission" date="2021-05" db="EMBL/GenBank/DDBJ databases">
        <title>Genomic insights into ecological role and evolution of a novel Thermoplasmata order Candidatus Sysuiplasmatales.</title>
        <authorList>
            <person name="Yuan Y."/>
        </authorList>
    </citation>
    <scope>NUCLEOTIDE SEQUENCE</scope>
    <source>
        <strain evidence="15">TUT19-bin139</strain>
        <strain evidence="14">YP2-bin.285</strain>
    </source>
</reference>
<feature type="site" description="Part of a proton relay during catalysis" evidence="11">
    <location>
        <position position="110"/>
    </location>
</feature>
<comment type="subcellular location">
    <subcellularLocation>
        <location evidence="11">Cytoplasm</location>
    </subcellularLocation>
</comment>
<comment type="caution">
    <text evidence="11">Was originally thought to be a dihydrodipicolinate synthase (DHDPS), catalyzing the condensation of (S)-aspartate-beta-semialdehyde [(S)-ASA] and pyruvate to dihydrodipicolinate (DHDP). However, it was shown in E.coli that the product of the enzymatic reaction is not dihydrodipicolinate but in fact (4S)-4-hydroxy-2,3,4,5-tetrahydro-(2S)-dipicolinic acid (HTPA), and that the consecutive dehydration reaction leading to DHDP is not spontaneous but catalyzed by DapB.</text>
</comment>
<dbReference type="EC" id="4.3.3.7" evidence="3 11"/>
<evidence type="ECO:0000256" key="1">
    <source>
        <dbReference type="ARBA" id="ARBA00003294"/>
    </source>
</evidence>
<dbReference type="GO" id="GO:0008675">
    <property type="term" value="F:2-dehydro-3-deoxy-phosphogluconate aldolase activity"/>
    <property type="evidence" value="ECO:0007669"/>
    <property type="project" value="UniProtKB-ARBA"/>
</dbReference>
<evidence type="ECO:0000313" key="14">
    <source>
        <dbReference type="EMBL" id="MBX8631517.1"/>
    </source>
</evidence>
<keyword evidence="8 11" id="KW-0456">Lyase</keyword>
<evidence type="ECO:0000256" key="9">
    <source>
        <dbReference type="ARBA" id="ARBA00023270"/>
    </source>
</evidence>
<dbReference type="Proteomes" id="UP000716004">
    <property type="component" value="Unassembled WGS sequence"/>
</dbReference>
<accession>A0A8J7YST1</accession>
<evidence type="ECO:0000256" key="5">
    <source>
        <dbReference type="ARBA" id="ARBA00022605"/>
    </source>
</evidence>
<evidence type="ECO:0000256" key="8">
    <source>
        <dbReference type="ARBA" id="ARBA00023239"/>
    </source>
</evidence>